<feature type="transmembrane region" description="Helical" evidence="16">
    <location>
        <begin position="519"/>
        <end position="539"/>
    </location>
</feature>
<sequence>MYLLAIFSPLIGSLISILGGRWVGSKGASLITCSFVSLAALFSTMVFYEVALCGYTCHLYLTTWISCGMFNASWSFMFDSLTGIIMIVVTYISALVHFYSVEYIAEDPHRPRFISHLSVFTFFILLLVSADNFVQMFLGWEGVGLASYLLINFWHTRLPANKGAIKAMLVNRVGDVGLTLGLLIVFYLFHSIDYATVFAAAPYFKHYSLNLFTFEVDALTAACIFLFVGSIGKSAQLGLHTWLPDAIEGPTPVSALIHAATMVTAGVFLVARCSPIFEMAPISLSIVALVGGITALFAATTGVFQNDLKKVIAYSTCSQLGYMIFACGTSNYATGIFHLANHAFFKALLFLGAGSVIHALADEQDMRRMGGLAYLLPFTYTMMLIGSLSLTGFPFLTGYYSKDLILELASTTYSVPGHFVYWVGILSVILTSFYSFRVLLLTFLNNTNAPQRWVGHVHESPSFMSMPMAALGIGSIFSGYLIRDMMVGTGTDFWGAALFSLPYHTHPIESEFSSTLTKWAPFLLSNVGIVLALLLNVGLSRFATNLQLSSLGHTLTFFFNKKWYWDNVYSYYLIRPALGFGYNISFKALDRGVIEIFGPLGLTKSLPLWAKQLASMQSGQLAHYAFMMLVGTTFLVTIVELWDVIFLFLDYRTVGVLFTSALFIMSGF</sequence>
<reference evidence="20" key="1">
    <citation type="journal article" date="2020" name="BMC Evol. Biol.">
        <title>Potential causes and consequences of rapid mitochondrial genome evolution in thermoacidophilic Galdieria (Rhodophyta).</title>
        <authorList>
            <person name="Cho C.H."/>
            <person name="Park S.I."/>
            <person name="Ciniglia C."/>
            <person name="Yang E.C."/>
            <person name="Graf L."/>
            <person name="Bhattacharya D."/>
            <person name="Yoon H.S."/>
        </authorList>
    </citation>
    <scope>NUCLEOTIDE SEQUENCE</scope>
</reference>
<evidence type="ECO:0000256" key="6">
    <source>
        <dbReference type="ARBA" id="ARBA00022692"/>
    </source>
</evidence>
<dbReference type="GO" id="GO:0015990">
    <property type="term" value="P:electron transport coupled proton transport"/>
    <property type="evidence" value="ECO:0007669"/>
    <property type="project" value="TreeGrafter"/>
</dbReference>
<keyword evidence="13 16" id="KW-0496">Mitochondrion</keyword>
<evidence type="ECO:0000256" key="13">
    <source>
        <dbReference type="ARBA" id="ARBA00023128"/>
    </source>
</evidence>
<feature type="transmembrane region" description="Helical" evidence="16">
    <location>
        <begin position="176"/>
        <end position="201"/>
    </location>
</feature>
<evidence type="ECO:0000256" key="3">
    <source>
        <dbReference type="ARBA" id="ARBA00021096"/>
    </source>
</evidence>
<proteinExistence type="inferred from homology"/>
<keyword evidence="4 16" id="KW-0813">Transport</keyword>
<feature type="transmembrane region" description="Helical" evidence="16">
    <location>
        <begin position="372"/>
        <end position="399"/>
    </location>
</feature>
<evidence type="ECO:0000313" key="20">
    <source>
        <dbReference type="EMBL" id="QNR39793.1"/>
    </source>
</evidence>
<keyword evidence="10 16" id="KW-1133">Transmembrane helix</keyword>
<evidence type="ECO:0000256" key="4">
    <source>
        <dbReference type="ARBA" id="ARBA00022448"/>
    </source>
</evidence>
<keyword evidence="12 16" id="KW-0830">Ubiquinone</keyword>
<dbReference type="InterPro" id="IPR003945">
    <property type="entry name" value="NU5C-like"/>
</dbReference>
<keyword evidence="9" id="KW-0249">Electron transport</keyword>
<feature type="transmembrane region" description="Helical" evidence="16">
    <location>
        <begin position="207"/>
        <end position="232"/>
    </location>
</feature>
<geneLocation type="mitochondrion" evidence="20"/>
<feature type="transmembrane region" description="Helical" evidence="16">
    <location>
        <begin position="35"/>
        <end position="61"/>
    </location>
</feature>
<dbReference type="NCBIfam" id="TIGR01974">
    <property type="entry name" value="NDH_I_L"/>
    <property type="match status" value="1"/>
</dbReference>
<evidence type="ECO:0000256" key="14">
    <source>
        <dbReference type="ARBA" id="ARBA00023136"/>
    </source>
</evidence>
<dbReference type="RefSeq" id="YP_010007624.1">
    <property type="nucleotide sequence ID" value="NC_053319.1"/>
</dbReference>
<dbReference type="GeneID" id="63062142"/>
<evidence type="ECO:0000256" key="16">
    <source>
        <dbReference type="RuleBase" id="RU003404"/>
    </source>
</evidence>
<dbReference type="Pfam" id="PF06455">
    <property type="entry name" value="NADH5_C"/>
    <property type="match status" value="1"/>
</dbReference>
<dbReference type="InterPro" id="IPR018393">
    <property type="entry name" value="NADHpl_OxRdtase_5_subgr"/>
</dbReference>
<keyword evidence="8" id="KW-1278">Translocase</keyword>
<feature type="transmembrane region" description="Helical" evidence="16">
    <location>
        <begin position="6"/>
        <end position="23"/>
    </location>
</feature>
<dbReference type="GO" id="GO:0005743">
    <property type="term" value="C:mitochondrial inner membrane"/>
    <property type="evidence" value="ECO:0007669"/>
    <property type="project" value="UniProtKB-SubCell"/>
</dbReference>
<dbReference type="PRINTS" id="PR01434">
    <property type="entry name" value="NADHDHGNASE5"/>
</dbReference>
<evidence type="ECO:0000256" key="12">
    <source>
        <dbReference type="ARBA" id="ARBA00023075"/>
    </source>
</evidence>
<dbReference type="PANTHER" id="PTHR42829:SF2">
    <property type="entry name" value="NADH-UBIQUINONE OXIDOREDUCTASE CHAIN 5"/>
    <property type="match status" value="1"/>
</dbReference>
<dbReference type="PRINTS" id="PR01435">
    <property type="entry name" value="NPOXDRDTASE5"/>
</dbReference>
<evidence type="ECO:0000256" key="2">
    <source>
        <dbReference type="ARBA" id="ARBA00012944"/>
    </source>
</evidence>
<evidence type="ECO:0000256" key="11">
    <source>
        <dbReference type="ARBA" id="ARBA00023027"/>
    </source>
</evidence>
<dbReference type="Pfam" id="PF00662">
    <property type="entry name" value="Proton_antipo_N"/>
    <property type="match status" value="1"/>
</dbReference>
<feature type="transmembrane region" description="Helical" evidence="16">
    <location>
        <begin position="645"/>
        <end position="665"/>
    </location>
</feature>
<feature type="transmembrane region" description="Helical" evidence="16">
    <location>
        <begin position="253"/>
        <end position="270"/>
    </location>
</feature>
<comment type="catalytic activity">
    <reaction evidence="15 16">
        <text>a ubiquinone + NADH + 5 H(+)(in) = a ubiquinol + NAD(+) + 4 H(+)(out)</text>
        <dbReference type="Rhea" id="RHEA:29091"/>
        <dbReference type="Rhea" id="RHEA-COMP:9565"/>
        <dbReference type="Rhea" id="RHEA-COMP:9566"/>
        <dbReference type="ChEBI" id="CHEBI:15378"/>
        <dbReference type="ChEBI" id="CHEBI:16389"/>
        <dbReference type="ChEBI" id="CHEBI:17976"/>
        <dbReference type="ChEBI" id="CHEBI:57540"/>
        <dbReference type="ChEBI" id="CHEBI:57945"/>
        <dbReference type="EC" id="7.1.1.2"/>
    </reaction>
</comment>
<keyword evidence="11 16" id="KW-0520">NAD</keyword>
<feature type="transmembrane region" description="Helical" evidence="16">
    <location>
        <begin position="113"/>
        <end position="130"/>
    </location>
</feature>
<dbReference type="GO" id="GO:0008137">
    <property type="term" value="F:NADH dehydrogenase (ubiquinone) activity"/>
    <property type="evidence" value="ECO:0007669"/>
    <property type="project" value="UniProtKB-EC"/>
</dbReference>
<comment type="subcellular location">
    <subcellularLocation>
        <location evidence="1">Mitochondrion inner membrane</location>
        <topology evidence="1">Multi-pass membrane protein</topology>
    </subcellularLocation>
</comment>
<feature type="domain" description="NADH dehydrogenase subunit 5 C-terminal" evidence="19">
    <location>
        <begin position="434"/>
        <end position="637"/>
    </location>
</feature>
<dbReference type="PANTHER" id="PTHR42829">
    <property type="entry name" value="NADH-UBIQUINONE OXIDOREDUCTASE CHAIN 5"/>
    <property type="match status" value="1"/>
</dbReference>
<dbReference type="InterPro" id="IPR001516">
    <property type="entry name" value="Proton_antipo_N"/>
</dbReference>
<evidence type="ECO:0000259" key="18">
    <source>
        <dbReference type="Pfam" id="PF00662"/>
    </source>
</evidence>
<keyword evidence="5" id="KW-0679">Respiratory chain</keyword>
<protein>
    <recommendedName>
        <fullName evidence="3 16">NADH-ubiquinone oxidoreductase chain 5</fullName>
        <ecNumber evidence="2 16">7.1.1.2</ecNumber>
    </recommendedName>
</protein>
<evidence type="ECO:0000256" key="7">
    <source>
        <dbReference type="ARBA" id="ARBA00022792"/>
    </source>
</evidence>
<evidence type="ECO:0000256" key="9">
    <source>
        <dbReference type="ARBA" id="ARBA00022982"/>
    </source>
</evidence>
<accession>A0A7H0WB64</accession>
<comment type="similarity">
    <text evidence="16">Belongs to the complex I subunit 5 family.</text>
</comment>
<feature type="transmembrane region" description="Helical" evidence="16">
    <location>
        <begin position="282"/>
        <end position="304"/>
    </location>
</feature>
<evidence type="ECO:0000256" key="8">
    <source>
        <dbReference type="ARBA" id="ARBA00022967"/>
    </source>
</evidence>
<dbReference type="InterPro" id="IPR001750">
    <property type="entry name" value="ND/Mrp_TM"/>
</dbReference>
<evidence type="ECO:0000256" key="1">
    <source>
        <dbReference type="ARBA" id="ARBA00004448"/>
    </source>
</evidence>
<dbReference type="AlphaFoldDB" id="A0A7H0WB64"/>
<keyword evidence="14 16" id="KW-0472">Membrane</keyword>
<gene>
    <name evidence="20" type="primary">nad5</name>
    <name evidence="20" type="ORF">CDCH_SybilCave_015</name>
</gene>
<feature type="transmembrane region" description="Helical" evidence="16">
    <location>
        <begin position="621"/>
        <end position="639"/>
    </location>
</feature>
<evidence type="ECO:0000259" key="19">
    <source>
        <dbReference type="Pfam" id="PF06455"/>
    </source>
</evidence>
<evidence type="ECO:0000259" key="17">
    <source>
        <dbReference type="Pfam" id="PF00361"/>
    </source>
</evidence>
<feature type="transmembrane region" description="Helical" evidence="16">
    <location>
        <begin position="339"/>
        <end position="360"/>
    </location>
</feature>
<dbReference type="InterPro" id="IPR010934">
    <property type="entry name" value="NADH_DH_su5_C"/>
</dbReference>
<keyword evidence="6 16" id="KW-0812">Transmembrane</keyword>
<evidence type="ECO:0000256" key="10">
    <source>
        <dbReference type="ARBA" id="ARBA00022989"/>
    </source>
</evidence>
<dbReference type="GO" id="GO:0003954">
    <property type="term" value="F:NADH dehydrogenase activity"/>
    <property type="evidence" value="ECO:0007669"/>
    <property type="project" value="TreeGrafter"/>
</dbReference>
<comment type="function">
    <text evidence="16">Core subunit of the mitochondrial membrane respiratory chain NADH dehydrogenase (Complex I) which catalyzes electron transfer from NADH through the respiratory chain, using ubiquinone as an electron acceptor. Essential for the catalytic activity and assembly of complex I.</text>
</comment>
<dbReference type="NCBIfam" id="NF005141">
    <property type="entry name" value="PRK06590.1"/>
    <property type="match status" value="1"/>
</dbReference>
<evidence type="ECO:0000256" key="15">
    <source>
        <dbReference type="ARBA" id="ARBA00049551"/>
    </source>
</evidence>
<feature type="domain" description="NADH:quinone oxidoreductase/Mrp antiporter transmembrane" evidence="17">
    <location>
        <begin position="130"/>
        <end position="413"/>
    </location>
</feature>
<dbReference type="EC" id="7.1.1.2" evidence="2 16"/>
<feature type="transmembrane region" description="Helical" evidence="16">
    <location>
        <begin position="136"/>
        <end position="155"/>
    </location>
</feature>
<dbReference type="GO" id="GO:0042773">
    <property type="term" value="P:ATP synthesis coupled electron transport"/>
    <property type="evidence" value="ECO:0007669"/>
    <property type="project" value="InterPro"/>
</dbReference>
<feature type="transmembrane region" description="Helical" evidence="16">
    <location>
        <begin position="81"/>
        <end position="101"/>
    </location>
</feature>
<keyword evidence="7" id="KW-0999">Mitochondrion inner membrane</keyword>
<name>A0A7H0WB64_9RHOD</name>
<feature type="domain" description="NADH-Ubiquinone oxidoreductase (complex I) chain 5 N-terminal" evidence="18">
    <location>
        <begin position="64"/>
        <end position="113"/>
    </location>
</feature>
<dbReference type="Gene3D" id="1.20.5.2700">
    <property type="match status" value="1"/>
</dbReference>
<dbReference type="EMBL" id="MT270117">
    <property type="protein sequence ID" value="QNR39793.1"/>
    <property type="molecule type" value="Genomic_DNA"/>
</dbReference>
<dbReference type="Pfam" id="PF00361">
    <property type="entry name" value="Proton_antipo_M"/>
    <property type="match status" value="1"/>
</dbReference>
<feature type="transmembrane region" description="Helical" evidence="16">
    <location>
        <begin position="419"/>
        <end position="443"/>
    </location>
</feature>
<feature type="transmembrane region" description="Helical" evidence="16">
    <location>
        <begin position="463"/>
        <end position="482"/>
    </location>
</feature>
<evidence type="ECO:0000256" key="5">
    <source>
        <dbReference type="ARBA" id="ARBA00022660"/>
    </source>
</evidence>
<organism evidence="20">
    <name type="scientific">Cavernulicola chilensis</name>
    <dbReference type="NCBI Taxonomy" id="3028028"/>
    <lineage>
        <taxon>Eukaryota</taxon>
        <taxon>Rhodophyta</taxon>
        <taxon>Bangiophyceae</taxon>
        <taxon>Cavernulicolales</taxon>
        <taxon>Cavernulicolaceae</taxon>
        <taxon>Cavernulicola</taxon>
    </lineage>
</organism>